<dbReference type="PANTHER" id="PTHR39599">
    <property type="entry name" value="GPI-ANCHORED PROTEIN (EUROFUNG)-RELATED-RELATED"/>
    <property type="match status" value="1"/>
</dbReference>
<dbReference type="OrthoDB" id="2426396at2759"/>
<dbReference type="PANTHER" id="PTHR39599:SF2">
    <property type="entry name" value="ANCHORED PROTEIN, PUTATIVE (AFU_ORTHOLOGUE AFUA_1G09650)-RELATED"/>
    <property type="match status" value="1"/>
</dbReference>
<sequence>MLALSSSLRLPVSLLLLLAAQVKDINADQGLPTAIRKMGSDPGEKFLDEYLGFAAGDEVTQVGTQARAAVPASGVLTAEEEEPLAANASASIPFRAPFAAHFFSGVEENLEDRDARDVWDLYRRAKLIEVRLGKRAYACPTGTSDCSSIGYPDSCCQSGTTCVKITDTGLGSVGCCPDSESCSGSIACSGSQQGCSSESGGGCCIDGFACASVGCKSIRRAPSCLLPRRKVLISNKPHRHTD</sequence>
<dbReference type="RefSeq" id="XP_040772111.1">
    <property type="nucleotide sequence ID" value="XM_040917927.1"/>
</dbReference>
<organism evidence="2 3">
    <name type="scientific">Cryphonectria parasitica (strain ATCC 38755 / EP155)</name>
    <dbReference type="NCBI Taxonomy" id="660469"/>
    <lineage>
        <taxon>Eukaryota</taxon>
        <taxon>Fungi</taxon>
        <taxon>Dikarya</taxon>
        <taxon>Ascomycota</taxon>
        <taxon>Pezizomycotina</taxon>
        <taxon>Sordariomycetes</taxon>
        <taxon>Sordariomycetidae</taxon>
        <taxon>Diaporthales</taxon>
        <taxon>Cryphonectriaceae</taxon>
        <taxon>Cryphonectria-Endothia species complex</taxon>
        <taxon>Cryphonectria</taxon>
    </lineage>
</organism>
<reference evidence="2" key="1">
    <citation type="journal article" date="2020" name="Phytopathology">
        <title>Genome sequence of the chestnut blight fungus Cryphonectria parasitica EP155: A fundamental resource for an archetypical invasive plant pathogen.</title>
        <authorList>
            <person name="Crouch J.A."/>
            <person name="Dawe A."/>
            <person name="Aerts A."/>
            <person name="Barry K."/>
            <person name="Churchill A.C.L."/>
            <person name="Grimwood J."/>
            <person name="Hillman B."/>
            <person name="Milgroom M.G."/>
            <person name="Pangilinan J."/>
            <person name="Smith M."/>
            <person name="Salamov A."/>
            <person name="Schmutz J."/>
            <person name="Yadav J."/>
            <person name="Grigoriev I.V."/>
            <person name="Nuss D."/>
        </authorList>
    </citation>
    <scope>NUCLEOTIDE SEQUENCE</scope>
    <source>
        <strain evidence="2">EP155</strain>
    </source>
</reference>
<protein>
    <submittedName>
        <fullName evidence="2">Uncharacterized protein</fullName>
    </submittedName>
</protein>
<evidence type="ECO:0000313" key="2">
    <source>
        <dbReference type="EMBL" id="KAF3761132.1"/>
    </source>
</evidence>
<feature type="signal peptide" evidence="1">
    <location>
        <begin position="1"/>
        <end position="27"/>
    </location>
</feature>
<accession>A0A9P5CKG1</accession>
<comment type="caution">
    <text evidence="2">The sequence shown here is derived from an EMBL/GenBank/DDBJ whole genome shotgun (WGS) entry which is preliminary data.</text>
</comment>
<gene>
    <name evidence="2" type="ORF">M406DRAFT_268299</name>
</gene>
<feature type="chain" id="PRO_5040369051" evidence="1">
    <location>
        <begin position="28"/>
        <end position="242"/>
    </location>
</feature>
<keyword evidence="3" id="KW-1185">Reference proteome</keyword>
<dbReference type="EMBL" id="MU032352">
    <property type="protein sequence ID" value="KAF3761132.1"/>
    <property type="molecule type" value="Genomic_DNA"/>
</dbReference>
<evidence type="ECO:0000313" key="3">
    <source>
        <dbReference type="Proteomes" id="UP000803844"/>
    </source>
</evidence>
<evidence type="ECO:0000256" key="1">
    <source>
        <dbReference type="SAM" id="SignalP"/>
    </source>
</evidence>
<proteinExistence type="predicted"/>
<dbReference type="Proteomes" id="UP000803844">
    <property type="component" value="Unassembled WGS sequence"/>
</dbReference>
<name>A0A9P5CKG1_CRYP1</name>
<dbReference type="GeneID" id="63835056"/>
<dbReference type="AlphaFoldDB" id="A0A9P5CKG1"/>
<keyword evidence="1" id="KW-0732">Signal</keyword>